<feature type="region of interest" description="Disordered" evidence="1">
    <location>
        <begin position="84"/>
        <end position="105"/>
    </location>
</feature>
<accession>A0A1U9NIZ8</accession>
<dbReference type="KEGG" id="alus:STSP2_00633"/>
<dbReference type="EMBL" id="CP019791">
    <property type="protein sequence ID" value="AQT67486.1"/>
    <property type="molecule type" value="Genomic_DNA"/>
</dbReference>
<feature type="compositionally biased region" description="Basic and acidic residues" evidence="1">
    <location>
        <begin position="92"/>
        <end position="105"/>
    </location>
</feature>
<evidence type="ECO:0000256" key="1">
    <source>
        <dbReference type="SAM" id="MobiDB-lite"/>
    </source>
</evidence>
<dbReference type="OrthoDB" id="9795644at2"/>
<sequence>MADRPVRSDGTDHVHRFKQTLGIVFCAIYAVVYSSFVAISIYDITLMDTVMPFGLNLAAFFGIGLIIFALSLAAIYSRACSYSESKAAGQRDINEKASTAKERVN</sequence>
<dbReference type="Pfam" id="PF04341">
    <property type="entry name" value="DUF485"/>
    <property type="match status" value="1"/>
</dbReference>
<dbReference type="Proteomes" id="UP000189674">
    <property type="component" value="Chromosome"/>
</dbReference>
<dbReference type="InterPro" id="IPR007436">
    <property type="entry name" value="DUF485"/>
</dbReference>
<feature type="transmembrane region" description="Helical" evidence="2">
    <location>
        <begin position="54"/>
        <end position="76"/>
    </location>
</feature>
<keyword evidence="4" id="KW-1185">Reference proteome</keyword>
<evidence type="ECO:0008006" key="5">
    <source>
        <dbReference type="Google" id="ProtNLM"/>
    </source>
</evidence>
<keyword evidence="2" id="KW-0472">Membrane</keyword>
<protein>
    <recommendedName>
        <fullName evidence="5">DUF485 domain-containing protein</fullName>
    </recommendedName>
</protein>
<evidence type="ECO:0000313" key="4">
    <source>
        <dbReference type="Proteomes" id="UP000189674"/>
    </source>
</evidence>
<evidence type="ECO:0000313" key="3">
    <source>
        <dbReference type="EMBL" id="AQT67486.1"/>
    </source>
</evidence>
<keyword evidence="2" id="KW-0812">Transmembrane</keyword>
<dbReference type="STRING" id="1936003.STSP2_00633"/>
<keyword evidence="2" id="KW-1133">Transmembrane helix</keyword>
<dbReference type="RefSeq" id="WP_146659755.1">
    <property type="nucleotide sequence ID" value="NZ_CP019791.1"/>
</dbReference>
<gene>
    <name evidence="3" type="ORF">STSP2_00633</name>
</gene>
<reference evidence="4" key="1">
    <citation type="submission" date="2017-02" db="EMBL/GenBank/DDBJ databases">
        <title>Comparative genomics and description of representatives of a novel lineage of planctomycetes thriving in anoxic sediments.</title>
        <authorList>
            <person name="Spring S."/>
            <person name="Bunk B."/>
            <person name="Sproer C."/>
        </authorList>
    </citation>
    <scope>NUCLEOTIDE SEQUENCE [LARGE SCALE GENOMIC DNA]</scope>
    <source>
        <strain evidence="4">ST-NAGAB-D1</strain>
    </source>
</reference>
<name>A0A1U9NIZ8_9BACT</name>
<dbReference type="AlphaFoldDB" id="A0A1U9NIZ8"/>
<proteinExistence type="predicted"/>
<organism evidence="3 4">
    <name type="scientific">Anaerohalosphaera lusitana</name>
    <dbReference type="NCBI Taxonomy" id="1936003"/>
    <lineage>
        <taxon>Bacteria</taxon>
        <taxon>Pseudomonadati</taxon>
        <taxon>Planctomycetota</taxon>
        <taxon>Phycisphaerae</taxon>
        <taxon>Sedimentisphaerales</taxon>
        <taxon>Anaerohalosphaeraceae</taxon>
        <taxon>Anaerohalosphaera</taxon>
    </lineage>
</organism>
<evidence type="ECO:0000256" key="2">
    <source>
        <dbReference type="SAM" id="Phobius"/>
    </source>
</evidence>
<feature type="transmembrane region" description="Helical" evidence="2">
    <location>
        <begin position="21"/>
        <end position="42"/>
    </location>
</feature>